<evidence type="ECO:0000259" key="1">
    <source>
        <dbReference type="Pfam" id="PF13324"/>
    </source>
</evidence>
<proteinExistence type="predicted"/>
<gene>
    <name evidence="2" type="ORF">BGT96224V2_LOCUS5875</name>
</gene>
<protein>
    <submittedName>
        <fullName evidence="2">Bgt-4629</fullName>
    </submittedName>
</protein>
<dbReference type="AlphaFoldDB" id="A0A381LGB7"/>
<dbReference type="PANTHER" id="PTHR15492">
    <property type="entry name" value="CYCLIN D1-BINDING PROTEIN 1"/>
    <property type="match status" value="1"/>
</dbReference>
<dbReference type="InterPro" id="IPR026907">
    <property type="entry name" value="GCIP-like"/>
</dbReference>
<dbReference type="GO" id="GO:0005634">
    <property type="term" value="C:nucleus"/>
    <property type="evidence" value="ECO:0007669"/>
    <property type="project" value="TreeGrafter"/>
</dbReference>
<reference evidence="2" key="1">
    <citation type="submission" date="2018-07" db="EMBL/GenBank/DDBJ databases">
        <authorList>
            <person name="Quirk P.G."/>
            <person name="Krulwich T.A."/>
        </authorList>
    </citation>
    <scope>NUCLEOTIDE SEQUENCE</scope>
    <source>
        <strain evidence="2">96224</strain>
    </source>
</reference>
<dbReference type="InterPro" id="IPR049317">
    <property type="entry name" value="GCIP-like_N"/>
</dbReference>
<dbReference type="Gene3D" id="1.20.1410.10">
    <property type="entry name" value="I/LWEQ domain"/>
    <property type="match status" value="1"/>
</dbReference>
<evidence type="ECO:0000313" key="2">
    <source>
        <dbReference type="EMBL" id="SUZ12707.1"/>
    </source>
</evidence>
<sequence>MSMESKTEASLRPTLEATIERILELLKEDDNHQGLAVTPKTSTKLNVLDLAHDTASLVRAHITKLSLLVTNRPVTVSAVNRILDELAAGPIPSLFITIDLCIPELYTSLISTELKSRTKRIISELQSLIKKLSSESQLLDDSPTNCSEKIRKDFLFVTGKVWDSCDSLMELRTLGIAGLLIRKAEEYRDLIKDALYELQEWALEESDEEDLDEAQSGEKISTKIVHSFGSPRHVPDSDPTSIRPRIQATTKKLRLTTLLFEAIIKRRLKTLPVLPRIEIDANLDENPIKTVEIVRLLDCVLEMMKKIHDITDDLVSSFYDLDVEQIDLEIDRCFSLASKASGILLNDWRGKQDPFSNWVLKFQSEMAVERFSE</sequence>
<dbReference type="OrthoDB" id="4088536at2759"/>
<accession>A0A381LGB7</accession>
<dbReference type="PANTHER" id="PTHR15492:SF1">
    <property type="entry name" value="CYCLIN-D1-BINDING PROTEIN 1"/>
    <property type="match status" value="1"/>
</dbReference>
<name>A0A381LGB7_BLUGR</name>
<dbReference type="Gene3D" id="1.20.1420.10">
    <property type="entry name" value="Talin, central domain"/>
    <property type="match status" value="1"/>
</dbReference>
<feature type="domain" description="Cyclin-D1-binding protein 1-like N-terminal" evidence="1">
    <location>
        <begin position="54"/>
        <end position="202"/>
    </location>
</feature>
<organism evidence="2">
    <name type="scientific">Blumeria graminis f. sp. tritici 96224</name>
    <dbReference type="NCBI Taxonomy" id="1268274"/>
    <lineage>
        <taxon>Eukaryota</taxon>
        <taxon>Fungi</taxon>
        <taxon>Dikarya</taxon>
        <taxon>Ascomycota</taxon>
        <taxon>Pezizomycotina</taxon>
        <taxon>Leotiomycetes</taxon>
        <taxon>Erysiphales</taxon>
        <taxon>Erysiphaceae</taxon>
        <taxon>Blumeria</taxon>
    </lineage>
</organism>
<dbReference type="EMBL" id="UIGY01000202">
    <property type="protein sequence ID" value="SUZ12707.1"/>
    <property type="molecule type" value="Genomic_DNA"/>
</dbReference>
<dbReference type="Pfam" id="PF13324">
    <property type="entry name" value="GCIP_N"/>
    <property type="match status" value="1"/>
</dbReference>